<name>A0A918AWJ9_9ACTN</name>
<comment type="caution">
    <text evidence="1">The sequence shown here is derived from an EMBL/GenBank/DDBJ whole genome shotgun (WGS) entry which is preliminary data.</text>
</comment>
<dbReference type="Proteomes" id="UP000654123">
    <property type="component" value="Unassembled WGS sequence"/>
</dbReference>
<evidence type="ECO:0000313" key="1">
    <source>
        <dbReference type="EMBL" id="GGP94763.1"/>
    </source>
</evidence>
<dbReference type="EMBL" id="BMSV01000002">
    <property type="protein sequence ID" value="GGP94763.1"/>
    <property type="molecule type" value="Genomic_DNA"/>
</dbReference>
<dbReference type="AlphaFoldDB" id="A0A918AWJ9"/>
<protein>
    <submittedName>
        <fullName evidence="1">Uncharacterized protein</fullName>
    </submittedName>
</protein>
<accession>A0A918AWJ9</accession>
<reference evidence="1" key="2">
    <citation type="submission" date="2020-09" db="EMBL/GenBank/DDBJ databases">
        <authorList>
            <person name="Sun Q."/>
            <person name="Ohkuma M."/>
        </authorList>
    </citation>
    <scope>NUCLEOTIDE SEQUENCE</scope>
    <source>
        <strain evidence="1">JCM 4335</strain>
    </source>
</reference>
<proteinExistence type="predicted"/>
<sequence length="76" mass="7492">MTFSTGADGRGAAGFMACEAGTAGFGEGVACGASATAEVAVTPRIVALAATTDISLRLEPFKLFPFKGGSGDSRSC</sequence>
<keyword evidence="2" id="KW-1185">Reference proteome</keyword>
<evidence type="ECO:0000313" key="2">
    <source>
        <dbReference type="Proteomes" id="UP000654123"/>
    </source>
</evidence>
<reference evidence="1" key="1">
    <citation type="journal article" date="2014" name="Int. J. Syst. Evol. Microbiol.">
        <title>Complete genome sequence of Corynebacterium casei LMG S-19264T (=DSM 44701T), isolated from a smear-ripened cheese.</title>
        <authorList>
            <consortium name="US DOE Joint Genome Institute (JGI-PGF)"/>
            <person name="Walter F."/>
            <person name="Albersmeier A."/>
            <person name="Kalinowski J."/>
            <person name="Ruckert C."/>
        </authorList>
    </citation>
    <scope>NUCLEOTIDE SEQUENCE</scope>
    <source>
        <strain evidence="1">JCM 4335</strain>
    </source>
</reference>
<gene>
    <name evidence="1" type="ORF">GCM10010249_10820</name>
</gene>
<organism evidence="1 2">
    <name type="scientific">Streptomyces roseolilacinus</name>
    <dbReference type="NCBI Taxonomy" id="66904"/>
    <lineage>
        <taxon>Bacteria</taxon>
        <taxon>Bacillati</taxon>
        <taxon>Actinomycetota</taxon>
        <taxon>Actinomycetes</taxon>
        <taxon>Kitasatosporales</taxon>
        <taxon>Streptomycetaceae</taxon>
        <taxon>Streptomyces</taxon>
    </lineage>
</organism>